<dbReference type="Gene3D" id="2.30.42.10">
    <property type="match status" value="1"/>
</dbReference>
<comment type="caution">
    <text evidence="5">The sequence shown here is derived from an EMBL/GenBank/DDBJ whole genome shotgun (WGS) entry which is preliminary data.</text>
</comment>
<dbReference type="AlphaFoldDB" id="A6GJQ7"/>
<evidence type="ECO:0000256" key="3">
    <source>
        <dbReference type="ARBA" id="ARBA00022801"/>
    </source>
</evidence>
<keyword evidence="6" id="KW-1185">Reference proteome</keyword>
<dbReference type="InterPro" id="IPR043504">
    <property type="entry name" value="Peptidase_S1_PA_chymotrypsin"/>
</dbReference>
<dbReference type="InterPro" id="IPR001940">
    <property type="entry name" value="Peptidase_S1C"/>
</dbReference>
<proteinExistence type="inferred from homology"/>
<dbReference type="SUPFAM" id="SSF50494">
    <property type="entry name" value="Trypsin-like serine proteases"/>
    <property type="match status" value="1"/>
</dbReference>
<dbReference type="InterPro" id="IPR036034">
    <property type="entry name" value="PDZ_sf"/>
</dbReference>
<dbReference type="PANTHER" id="PTHR22939:SF129">
    <property type="entry name" value="SERINE PROTEASE HTRA2, MITOCHONDRIAL"/>
    <property type="match status" value="1"/>
</dbReference>
<dbReference type="eggNOG" id="COG0265">
    <property type="taxonomic scope" value="Bacteria"/>
</dbReference>
<dbReference type="GO" id="GO:0004252">
    <property type="term" value="F:serine-type endopeptidase activity"/>
    <property type="evidence" value="ECO:0007669"/>
    <property type="project" value="InterPro"/>
</dbReference>
<dbReference type="InterPro" id="IPR009003">
    <property type="entry name" value="Peptidase_S1_PA"/>
</dbReference>
<dbReference type="PROSITE" id="PS50106">
    <property type="entry name" value="PDZ"/>
    <property type="match status" value="1"/>
</dbReference>
<reference evidence="5 6" key="1">
    <citation type="submission" date="2007-06" db="EMBL/GenBank/DDBJ databases">
        <authorList>
            <person name="Shimkets L."/>
            <person name="Ferriera S."/>
            <person name="Johnson J."/>
            <person name="Kravitz S."/>
            <person name="Beeson K."/>
            <person name="Sutton G."/>
            <person name="Rogers Y.-H."/>
            <person name="Friedman R."/>
            <person name="Frazier M."/>
            <person name="Venter J.C."/>
        </authorList>
    </citation>
    <scope>NUCLEOTIDE SEQUENCE [LARGE SCALE GENOMIC DNA]</scope>
    <source>
        <strain evidence="5 6">SIR-1</strain>
    </source>
</reference>
<dbReference type="RefSeq" id="WP_006976943.1">
    <property type="nucleotide sequence ID" value="NZ_ABCS01000164.1"/>
</dbReference>
<organism evidence="5 6">
    <name type="scientific">Plesiocystis pacifica SIR-1</name>
    <dbReference type="NCBI Taxonomy" id="391625"/>
    <lineage>
        <taxon>Bacteria</taxon>
        <taxon>Pseudomonadati</taxon>
        <taxon>Myxococcota</taxon>
        <taxon>Polyangia</taxon>
        <taxon>Nannocystales</taxon>
        <taxon>Nannocystaceae</taxon>
        <taxon>Plesiocystis</taxon>
    </lineage>
</organism>
<sequence length="315" mass="33020">EQVFAIGSPVGFEATVVTGIVSALDRTEVLANRQLPVIQLDAAINFGNSGGPLFNLRGELVGIATARSRRGEGIGFAIPIDRVRLFLRALQEGKGGRSGTVGVVLDIAPEIAELVTPLGFHSGITVSEVDAGAPAKEAGLAVGDVIVALRGRRHDELDPSPRGRARFAQLFGETIRSLLPGEAIAVTVVRPSKTGERGELIELELTVEAANEREQALIDAEELLGLYLDPDVEVPTIRELVPGAPVSAVPGAARALRGATISSLFLEDVDTLAELGAGLERLRGWSGPGGRIAITFTTAQGQPIPLSAYPLSQRP</sequence>
<dbReference type="PRINTS" id="PR00834">
    <property type="entry name" value="PROTEASES2C"/>
</dbReference>
<keyword evidence="3" id="KW-0378">Hydrolase</keyword>
<dbReference type="GO" id="GO:0006508">
    <property type="term" value="P:proteolysis"/>
    <property type="evidence" value="ECO:0007669"/>
    <property type="project" value="UniProtKB-KW"/>
</dbReference>
<dbReference type="EMBL" id="ABCS01000164">
    <property type="protein sequence ID" value="EDM73901.1"/>
    <property type="molecule type" value="Genomic_DNA"/>
</dbReference>
<dbReference type="Proteomes" id="UP000005801">
    <property type="component" value="Unassembled WGS sequence"/>
</dbReference>
<protein>
    <submittedName>
        <fullName evidence="5">Periplasmic serine protease</fullName>
    </submittedName>
</protein>
<evidence type="ECO:0000259" key="4">
    <source>
        <dbReference type="PROSITE" id="PS50106"/>
    </source>
</evidence>
<keyword evidence="2 5" id="KW-0645">Protease</keyword>
<gene>
    <name evidence="5" type="ORF">PPSIR1_11721</name>
</gene>
<comment type="similarity">
    <text evidence="1">Belongs to the peptidase S1C family.</text>
</comment>
<feature type="domain" description="PDZ" evidence="4">
    <location>
        <begin position="87"/>
        <end position="156"/>
    </location>
</feature>
<dbReference type="Gene3D" id="2.40.10.10">
    <property type="entry name" value="Trypsin-like serine proteases"/>
    <property type="match status" value="1"/>
</dbReference>
<evidence type="ECO:0000256" key="2">
    <source>
        <dbReference type="ARBA" id="ARBA00022670"/>
    </source>
</evidence>
<dbReference type="InterPro" id="IPR001478">
    <property type="entry name" value="PDZ"/>
</dbReference>
<feature type="non-terminal residue" evidence="5">
    <location>
        <position position="1"/>
    </location>
</feature>
<accession>A6GJQ7</accession>
<evidence type="ECO:0000313" key="6">
    <source>
        <dbReference type="Proteomes" id="UP000005801"/>
    </source>
</evidence>
<evidence type="ECO:0000256" key="1">
    <source>
        <dbReference type="ARBA" id="ARBA00010541"/>
    </source>
</evidence>
<dbReference type="Pfam" id="PF13365">
    <property type="entry name" value="Trypsin_2"/>
    <property type="match status" value="1"/>
</dbReference>
<dbReference type="PANTHER" id="PTHR22939">
    <property type="entry name" value="SERINE PROTEASE FAMILY S1C HTRA-RELATED"/>
    <property type="match status" value="1"/>
</dbReference>
<evidence type="ECO:0000313" key="5">
    <source>
        <dbReference type="EMBL" id="EDM73901.1"/>
    </source>
</evidence>
<name>A6GJQ7_9BACT</name>
<dbReference type="OrthoDB" id="9766361at2"/>
<dbReference type="SUPFAM" id="SSF50156">
    <property type="entry name" value="PDZ domain-like"/>
    <property type="match status" value="1"/>
</dbReference>